<dbReference type="AlphaFoldDB" id="A0A1V4A819"/>
<gene>
    <name evidence="4" type="ORF">B1H18_17255</name>
</gene>
<dbReference type="EMBL" id="MVFC01000013">
    <property type="protein sequence ID" value="OON77980.1"/>
    <property type="molecule type" value="Genomic_DNA"/>
</dbReference>
<dbReference type="STRING" id="83656.B1H18_17255"/>
<evidence type="ECO:0000259" key="3">
    <source>
        <dbReference type="Pfam" id="PF00582"/>
    </source>
</evidence>
<dbReference type="InterPro" id="IPR014729">
    <property type="entry name" value="Rossmann-like_a/b/a_fold"/>
</dbReference>
<dbReference type="Gene3D" id="3.40.50.620">
    <property type="entry name" value="HUPs"/>
    <property type="match status" value="2"/>
</dbReference>
<dbReference type="OrthoDB" id="3871731at2"/>
<evidence type="ECO:0000313" key="5">
    <source>
        <dbReference type="Proteomes" id="UP000190539"/>
    </source>
</evidence>
<dbReference type="SUPFAM" id="SSF52402">
    <property type="entry name" value="Adenine nucleotide alpha hydrolases-like"/>
    <property type="match status" value="2"/>
</dbReference>
<evidence type="ECO:0000256" key="1">
    <source>
        <dbReference type="ARBA" id="ARBA00008791"/>
    </source>
</evidence>
<name>A0A1V4A819_9ACTN</name>
<accession>A0A1V4A819</accession>
<dbReference type="Pfam" id="PF00582">
    <property type="entry name" value="Usp"/>
    <property type="match status" value="2"/>
</dbReference>
<feature type="domain" description="UspA" evidence="3">
    <location>
        <begin position="153"/>
        <end position="293"/>
    </location>
</feature>
<dbReference type="CDD" id="cd00293">
    <property type="entry name" value="USP-like"/>
    <property type="match status" value="1"/>
</dbReference>
<keyword evidence="5" id="KW-1185">Reference proteome</keyword>
<comment type="similarity">
    <text evidence="1">Belongs to the universal stress protein A family.</text>
</comment>
<evidence type="ECO:0000256" key="2">
    <source>
        <dbReference type="SAM" id="MobiDB-lite"/>
    </source>
</evidence>
<organism evidence="4 5">
    <name type="scientific">Streptomyces tsukubensis</name>
    <dbReference type="NCBI Taxonomy" id="83656"/>
    <lineage>
        <taxon>Bacteria</taxon>
        <taxon>Bacillati</taxon>
        <taxon>Actinomycetota</taxon>
        <taxon>Actinomycetes</taxon>
        <taxon>Kitasatosporales</taxon>
        <taxon>Streptomycetaceae</taxon>
        <taxon>Streptomyces</taxon>
    </lineage>
</organism>
<dbReference type="InterPro" id="IPR006016">
    <property type="entry name" value="UspA"/>
</dbReference>
<feature type="region of interest" description="Disordered" evidence="2">
    <location>
        <begin position="47"/>
        <end position="79"/>
    </location>
</feature>
<reference evidence="4 5" key="1">
    <citation type="submission" date="2017-02" db="EMBL/GenBank/DDBJ databases">
        <title>Draft Genome Sequence of Streptomyces tsukubaensis F601, a Producer of the immunosuppressant tacrolimus FK506.</title>
        <authorList>
            <person name="Zong G."/>
            <person name="Zhong C."/>
            <person name="Fu J."/>
            <person name="Qin R."/>
            <person name="Cao G."/>
        </authorList>
    </citation>
    <scope>NUCLEOTIDE SEQUENCE [LARGE SCALE GENOMIC DNA]</scope>
    <source>
        <strain evidence="4 5">F601</strain>
    </source>
</reference>
<comment type="caution">
    <text evidence="4">The sequence shown here is derived from an EMBL/GenBank/DDBJ whole genome shotgun (WGS) entry which is preliminary data.</text>
</comment>
<proteinExistence type="inferred from homology"/>
<dbReference type="PANTHER" id="PTHR46268">
    <property type="entry name" value="STRESS RESPONSE PROTEIN NHAX"/>
    <property type="match status" value="1"/>
</dbReference>
<dbReference type="InterPro" id="IPR006015">
    <property type="entry name" value="Universal_stress_UspA"/>
</dbReference>
<protein>
    <recommendedName>
        <fullName evidence="3">UspA domain-containing protein</fullName>
    </recommendedName>
</protein>
<dbReference type="PANTHER" id="PTHR46268:SF6">
    <property type="entry name" value="UNIVERSAL STRESS PROTEIN UP12"/>
    <property type="match status" value="1"/>
</dbReference>
<dbReference type="PRINTS" id="PR01438">
    <property type="entry name" value="UNVRSLSTRESS"/>
</dbReference>
<dbReference type="Proteomes" id="UP000190539">
    <property type="component" value="Unassembled WGS sequence"/>
</dbReference>
<dbReference type="RefSeq" id="WP_077969034.1">
    <property type="nucleotide sequence ID" value="NZ_CP045178.1"/>
</dbReference>
<evidence type="ECO:0000313" key="4">
    <source>
        <dbReference type="EMBL" id="OON77980.1"/>
    </source>
</evidence>
<sequence>MSTLPVIAAVDGSEDSLRALEFAIVAARLWEAPLRVLHVRQYAAPARTGDPAAGSQLSNDPVLDRVKDGLTGRSDLPPLEFATAEGAPARTLPEESAGAQLLVLGSRGRGGFASLLLGSNGLASAREADCPVVVVPRPGREVIEESPVAPGPRVVVGMPVDSTDESAVAFAFEEAERRGARLQVVSAYAWPTLVWTAVGDYVPAVDDKEEALVECEALAEEVVARHRPRHPRVAAEVTVRDGDAAGHLVSCSAGAELVVVGRHRRRLTQPGRLLGSVTQAVLLHAAAPIAVVPLKGIEADSAG</sequence>
<feature type="domain" description="UspA" evidence="3">
    <location>
        <begin position="6"/>
        <end position="136"/>
    </location>
</feature>